<evidence type="ECO:0000256" key="7">
    <source>
        <dbReference type="RuleBase" id="RU000304"/>
    </source>
</evidence>
<keyword evidence="4" id="KW-0418">Kinase</keyword>
<dbReference type="GO" id="GO:0005524">
    <property type="term" value="F:ATP binding"/>
    <property type="evidence" value="ECO:0007669"/>
    <property type="project" value="UniProtKB-UniRule"/>
</dbReference>
<dbReference type="SUPFAM" id="SSF56112">
    <property type="entry name" value="Protein kinase-like (PK-like)"/>
    <property type="match status" value="1"/>
</dbReference>
<name>A0A1R2CWZ9_9CILI</name>
<sequence length="324" mass="36980">MGTGCIYKLGQNPNTKTEGIKVEETGLTKLNLRKKQIFQTQFSETSFMELTTPRSGTHIKWRRGDLIGEGAYAKVYQCLNIVTGELLALKTFYISENPRKIEREFQQMRKEIRVLKALNHENVVHYYQADLSEDLKSVDILLEYVPGGSLKSILVKYKSLEISVIRNYSRQLLEGLKYLHDNKIIHRDLKPANVLISPTGVLKLTDFGSSKQFDDLESNLSRSLKGSPYWMAPEVVRMEGHSFSADVWSFGCILIEMTSGKPPWSNYSNDSKIVMELISKEGSLPDIPSTEPLLQEIITQCVNRNPNERPSPQELLEKDFFKNI</sequence>
<dbReference type="PRINTS" id="PR00109">
    <property type="entry name" value="TYRKINASE"/>
</dbReference>
<dbReference type="PROSITE" id="PS00107">
    <property type="entry name" value="PROTEIN_KINASE_ATP"/>
    <property type="match status" value="1"/>
</dbReference>
<dbReference type="OrthoDB" id="312720at2759"/>
<comment type="similarity">
    <text evidence="7">Belongs to the protein kinase superfamily.</text>
</comment>
<dbReference type="PROSITE" id="PS50011">
    <property type="entry name" value="PROTEIN_KINASE_DOM"/>
    <property type="match status" value="1"/>
</dbReference>
<dbReference type="InterPro" id="IPR008271">
    <property type="entry name" value="Ser/Thr_kinase_AS"/>
</dbReference>
<comment type="caution">
    <text evidence="9">The sequence shown here is derived from an EMBL/GenBank/DDBJ whole genome shotgun (WGS) entry which is preliminary data.</text>
</comment>
<dbReference type="Gene3D" id="1.10.510.10">
    <property type="entry name" value="Transferase(Phosphotransferase) domain 1"/>
    <property type="match status" value="1"/>
</dbReference>
<keyword evidence="2" id="KW-0808">Transferase</keyword>
<evidence type="ECO:0000256" key="5">
    <source>
        <dbReference type="ARBA" id="ARBA00022840"/>
    </source>
</evidence>
<evidence type="ECO:0000256" key="4">
    <source>
        <dbReference type="ARBA" id="ARBA00022777"/>
    </source>
</evidence>
<evidence type="ECO:0000259" key="8">
    <source>
        <dbReference type="PROSITE" id="PS50011"/>
    </source>
</evidence>
<reference evidence="9 10" key="1">
    <citation type="submission" date="2016-11" db="EMBL/GenBank/DDBJ databases">
        <title>The macronuclear genome of Stentor coeruleus: a giant cell with tiny introns.</title>
        <authorList>
            <person name="Slabodnick M."/>
            <person name="Ruby J.G."/>
            <person name="Reiff S.B."/>
            <person name="Swart E.C."/>
            <person name="Gosai S."/>
            <person name="Prabakaran S."/>
            <person name="Witkowska E."/>
            <person name="Larue G.E."/>
            <person name="Fisher S."/>
            <person name="Freeman R.M."/>
            <person name="Gunawardena J."/>
            <person name="Chu W."/>
            <person name="Stover N.A."/>
            <person name="Gregory B.D."/>
            <person name="Nowacki M."/>
            <person name="Derisi J."/>
            <person name="Roy S.W."/>
            <person name="Marshall W.F."/>
            <person name="Sood P."/>
        </authorList>
    </citation>
    <scope>NUCLEOTIDE SEQUENCE [LARGE SCALE GENOMIC DNA]</scope>
    <source>
        <strain evidence="9">WM001</strain>
    </source>
</reference>
<dbReference type="PANTHER" id="PTHR11584:SF369">
    <property type="entry name" value="MITOGEN-ACTIVATED PROTEIN KINASE KINASE KINASE 19-RELATED"/>
    <property type="match status" value="1"/>
</dbReference>
<organism evidence="9 10">
    <name type="scientific">Stentor coeruleus</name>
    <dbReference type="NCBI Taxonomy" id="5963"/>
    <lineage>
        <taxon>Eukaryota</taxon>
        <taxon>Sar</taxon>
        <taxon>Alveolata</taxon>
        <taxon>Ciliophora</taxon>
        <taxon>Postciliodesmatophora</taxon>
        <taxon>Heterotrichea</taxon>
        <taxon>Heterotrichida</taxon>
        <taxon>Stentoridae</taxon>
        <taxon>Stentor</taxon>
    </lineage>
</organism>
<dbReference type="InterPro" id="IPR011009">
    <property type="entry name" value="Kinase-like_dom_sf"/>
</dbReference>
<keyword evidence="1 7" id="KW-0723">Serine/threonine-protein kinase</keyword>
<keyword evidence="10" id="KW-1185">Reference proteome</keyword>
<accession>A0A1R2CWZ9</accession>
<feature type="binding site" evidence="6">
    <location>
        <position position="90"/>
    </location>
    <ligand>
        <name>ATP</name>
        <dbReference type="ChEBI" id="CHEBI:30616"/>
    </ligand>
</feature>
<evidence type="ECO:0000256" key="6">
    <source>
        <dbReference type="PROSITE-ProRule" id="PRU10141"/>
    </source>
</evidence>
<gene>
    <name evidence="9" type="ORF">SteCoe_3518</name>
</gene>
<evidence type="ECO:0000313" key="9">
    <source>
        <dbReference type="EMBL" id="OMJ93538.1"/>
    </source>
</evidence>
<dbReference type="SMART" id="SM00220">
    <property type="entry name" value="S_TKc"/>
    <property type="match status" value="1"/>
</dbReference>
<evidence type="ECO:0000256" key="1">
    <source>
        <dbReference type="ARBA" id="ARBA00022527"/>
    </source>
</evidence>
<dbReference type="AlphaFoldDB" id="A0A1R2CWZ9"/>
<dbReference type="Gene3D" id="3.30.200.20">
    <property type="entry name" value="Phosphorylase Kinase, domain 1"/>
    <property type="match status" value="1"/>
</dbReference>
<evidence type="ECO:0000256" key="2">
    <source>
        <dbReference type="ARBA" id="ARBA00022679"/>
    </source>
</evidence>
<proteinExistence type="inferred from homology"/>
<dbReference type="GO" id="GO:0004674">
    <property type="term" value="F:protein serine/threonine kinase activity"/>
    <property type="evidence" value="ECO:0007669"/>
    <property type="project" value="UniProtKB-KW"/>
</dbReference>
<dbReference type="CDD" id="cd06606">
    <property type="entry name" value="STKc_MAPKKK"/>
    <property type="match status" value="1"/>
</dbReference>
<dbReference type="InterPro" id="IPR001245">
    <property type="entry name" value="Ser-Thr/Tyr_kinase_cat_dom"/>
</dbReference>
<protein>
    <recommendedName>
        <fullName evidence="8">Protein kinase domain-containing protein</fullName>
    </recommendedName>
</protein>
<feature type="domain" description="Protein kinase" evidence="8">
    <location>
        <begin position="61"/>
        <end position="321"/>
    </location>
</feature>
<dbReference type="EMBL" id="MPUH01000041">
    <property type="protein sequence ID" value="OMJ93538.1"/>
    <property type="molecule type" value="Genomic_DNA"/>
</dbReference>
<keyword evidence="3 6" id="KW-0547">Nucleotide-binding</keyword>
<evidence type="ECO:0000313" key="10">
    <source>
        <dbReference type="Proteomes" id="UP000187209"/>
    </source>
</evidence>
<evidence type="ECO:0000256" key="3">
    <source>
        <dbReference type="ARBA" id="ARBA00022741"/>
    </source>
</evidence>
<dbReference type="PROSITE" id="PS00108">
    <property type="entry name" value="PROTEIN_KINASE_ST"/>
    <property type="match status" value="1"/>
</dbReference>
<keyword evidence="5 6" id="KW-0067">ATP-binding</keyword>
<dbReference type="Pfam" id="PF00069">
    <property type="entry name" value="Pkinase"/>
    <property type="match status" value="1"/>
</dbReference>
<dbReference type="InterPro" id="IPR017441">
    <property type="entry name" value="Protein_kinase_ATP_BS"/>
</dbReference>
<dbReference type="Proteomes" id="UP000187209">
    <property type="component" value="Unassembled WGS sequence"/>
</dbReference>
<dbReference type="InterPro" id="IPR000719">
    <property type="entry name" value="Prot_kinase_dom"/>
</dbReference>
<dbReference type="PANTHER" id="PTHR11584">
    <property type="entry name" value="SERINE/THREONINE PROTEIN KINASE"/>
    <property type="match status" value="1"/>
</dbReference>